<dbReference type="EMBL" id="FMAU01000003">
    <property type="protein sequence ID" value="SCC14310.1"/>
    <property type="molecule type" value="Genomic_DNA"/>
</dbReference>
<accession>A0A1C4C5D0</accession>
<keyword evidence="2" id="KW-1185">Reference proteome</keyword>
<protein>
    <submittedName>
        <fullName evidence="1">Uncharacterized protein</fullName>
    </submittedName>
</protein>
<proteinExistence type="predicted"/>
<name>A0A1C4C5D0_9BACI</name>
<reference evidence="2" key="1">
    <citation type="submission" date="2016-08" db="EMBL/GenBank/DDBJ databases">
        <authorList>
            <person name="Varghese N."/>
            <person name="Submissions Spin"/>
        </authorList>
    </citation>
    <scope>NUCLEOTIDE SEQUENCE [LARGE SCALE GENOMIC DNA]</scope>
    <source>
        <strain evidence="2">SGD-1123</strain>
    </source>
</reference>
<evidence type="ECO:0000313" key="2">
    <source>
        <dbReference type="Proteomes" id="UP000181997"/>
    </source>
</evidence>
<sequence length="61" mass="7070">MDDAKGQLHHSIPVYGVRFLERDFSGGQPPGAFFYPSTSETPMMRRFDHNCPDSILRRLMR</sequence>
<evidence type="ECO:0000313" key="1">
    <source>
        <dbReference type="EMBL" id="SCC14310.1"/>
    </source>
</evidence>
<dbReference type="Proteomes" id="UP000181997">
    <property type="component" value="Unassembled WGS sequence"/>
</dbReference>
<dbReference type="AlphaFoldDB" id="A0A1C4C5D0"/>
<gene>
    <name evidence="1" type="ORF">GA0061094_2657</name>
</gene>
<organism evidence="1 2">
    <name type="scientific">[Bacillus] enclensis</name>
    <dbReference type="NCBI Taxonomy" id="1402860"/>
    <lineage>
        <taxon>Bacteria</taxon>
        <taxon>Bacillati</taxon>
        <taxon>Bacillota</taxon>
        <taxon>Bacilli</taxon>
        <taxon>Bacillales</taxon>
        <taxon>Bacillaceae</taxon>
        <taxon>Rossellomorea</taxon>
    </lineage>
</organism>